<evidence type="ECO:0000256" key="5">
    <source>
        <dbReference type="ARBA" id="ARBA00023002"/>
    </source>
</evidence>
<dbReference type="InterPro" id="IPR002401">
    <property type="entry name" value="Cyt_P450_E_grp-I"/>
</dbReference>
<dbReference type="GO" id="GO:0020037">
    <property type="term" value="F:heme binding"/>
    <property type="evidence" value="ECO:0007669"/>
    <property type="project" value="InterPro"/>
</dbReference>
<proteinExistence type="inferred from homology"/>
<keyword evidence="6 8" id="KW-0408">Iron</keyword>
<sequence>MNEEHPGTMESIPLSPFDLQGSFSNIPYAFFYENAQSENDFMPFDLLKGSLWASLKRFPILTGRLRARSTGHIVVEVDTDNPNQPDIRETLCDSVHWSQLKEANFAWDAWPAGVATVGPVATAAADGEIKLLNIHVMRLAQNSGVILFINIPHYVVDGVGYFAFINHWAETMRMQQQEEESKSEFSFDRSIIQRYLPAERTPLDPLTQSIYGQRNLLVDWLAWLSPTTLGGLLSKTAGMARGEAHLFRISRASLDQVHKELQAYISASTRLSDNDLLVALISKTYIQSQPQPEPPTGLLSWLRPSQGQPETHCTVRVPCDVRRHLNVREIYTGNLLLGMMVRTPLAELARPTSAETLATAALNVRQSIERVQPGLVAAYHDLIRANPTSHMRPLAFTATRTTTSLVTTSQVRFPMYEADFGGGRPCFVCLTPVFAGSYTMAAILPTPEGREGGVYVLLTSNVEAMQGIKKNKYWNEVTASDLSNCKMIEILRFLPLVLLLTLTWRITYELFFSPLRHIPGSLLARLSSKYSILKRVLSDGPRSVQADYQRYGNIYIHRPNGVSISHPDDIRTVLLSPEFRKTKVYEMLDIEGHASIFTTRDPAQASRRRRQIGPYLNHGYLGRMEELIMKYSVLAIKSKWDRQLEESGGQHITVNYRDHTQYATFDTIGALAFGREFNALKNDDQTVIRWIEATGLYLGIRKNFPLLKVWPFSRVLRQYRERYERFIAYSKESVTRRKDLLSSAGEGPMDLLQAFIDAEDPENPRVKMTADEVMTESIAMQLAGSESTSFVTSWVIHLLTLYPQHLAKVTEEVRSQFSPSHLITFAECRDNLPYLEACVYETLRYSPITSGFLPRVSYTKGLTIQGHYIPPGVEVAINLHGAHINKDVWTNPHLYDPTRFLGDEQAKRNVFAFSYGHRNCIGRNLAMMEIMIIIANLLKEYDIALPEDSVHGPWNVDALGRPRIMPTRSALFTTPKYPERDCRLVVSHRQ</sequence>
<dbReference type="SUPFAM" id="SSF48264">
    <property type="entry name" value="Cytochrome P450"/>
    <property type="match status" value="1"/>
</dbReference>
<dbReference type="PRINTS" id="PR00463">
    <property type="entry name" value="EP450I"/>
</dbReference>
<name>A0A8H3NQT6_9EURO</name>
<evidence type="ECO:0000256" key="7">
    <source>
        <dbReference type="ARBA" id="ARBA00023033"/>
    </source>
</evidence>
<keyword evidence="7" id="KW-0503">Monooxygenase</keyword>
<feature type="binding site" description="axial binding residue" evidence="8">
    <location>
        <position position="920"/>
    </location>
    <ligand>
        <name>heme</name>
        <dbReference type="ChEBI" id="CHEBI:30413"/>
    </ligand>
    <ligandPart>
        <name>Fe</name>
        <dbReference type="ChEBI" id="CHEBI:18248"/>
    </ligandPart>
</feature>
<dbReference type="Gene3D" id="3.30.559.10">
    <property type="entry name" value="Chloramphenicol acetyltransferase-like domain"/>
    <property type="match status" value="2"/>
</dbReference>
<dbReference type="AlphaFoldDB" id="A0A8H3NQT6"/>
<evidence type="ECO:0000313" key="10">
    <source>
        <dbReference type="Proteomes" id="UP000465221"/>
    </source>
</evidence>
<dbReference type="InterPro" id="IPR023213">
    <property type="entry name" value="CAT-like_dom_sf"/>
</dbReference>
<dbReference type="GO" id="GO:0016705">
    <property type="term" value="F:oxidoreductase activity, acting on paired donors, with incorporation or reduction of molecular oxygen"/>
    <property type="evidence" value="ECO:0007669"/>
    <property type="project" value="InterPro"/>
</dbReference>
<dbReference type="PRINTS" id="PR00385">
    <property type="entry name" value="P450"/>
</dbReference>
<dbReference type="GO" id="GO:0005506">
    <property type="term" value="F:iron ion binding"/>
    <property type="evidence" value="ECO:0007669"/>
    <property type="project" value="InterPro"/>
</dbReference>
<dbReference type="InterPro" id="IPR001128">
    <property type="entry name" value="Cyt_P450"/>
</dbReference>
<dbReference type="InterPro" id="IPR036396">
    <property type="entry name" value="Cyt_P450_sf"/>
</dbReference>
<dbReference type="EMBL" id="BLKC01000023">
    <property type="protein sequence ID" value="GFF34421.1"/>
    <property type="molecule type" value="Genomic_DNA"/>
</dbReference>
<reference evidence="9 10" key="1">
    <citation type="submission" date="2020-01" db="EMBL/GenBank/DDBJ databases">
        <title>Draft genome sequence of Aspergillus udagawae IFM 46972.</title>
        <authorList>
            <person name="Takahashi H."/>
            <person name="Yaguchi T."/>
        </authorList>
    </citation>
    <scope>NUCLEOTIDE SEQUENCE [LARGE SCALE GENOMIC DNA]</scope>
    <source>
        <strain evidence="9 10">IFM 46972</strain>
    </source>
</reference>
<evidence type="ECO:0000256" key="4">
    <source>
        <dbReference type="ARBA" id="ARBA00022723"/>
    </source>
</evidence>
<comment type="pathway">
    <text evidence="2">Mycotoxin biosynthesis.</text>
</comment>
<comment type="caution">
    <text evidence="9">The sequence shown here is derived from an EMBL/GenBank/DDBJ whole genome shotgun (WGS) entry which is preliminary data.</text>
</comment>
<evidence type="ECO:0000313" key="9">
    <source>
        <dbReference type="EMBL" id="GFF34421.1"/>
    </source>
</evidence>
<dbReference type="Pfam" id="PF00067">
    <property type="entry name" value="p450"/>
    <property type="match status" value="1"/>
</dbReference>
<accession>A0A8H3NQT6</accession>
<dbReference type="GO" id="GO:1900812">
    <property type="term" value="P:helvolic acid biosynthetic process"/>
    <property type="evidence" value="ECO:0007669"/>
    <property type="project" value="UniProtKB-ARBA"/>
</dbReference>
<keyword evidence="5" id="KW-0560">Oxidoreductase</keyword>
<dbReference type="Pfam" id="PF02458">
    <property type="entry name" value="Transferase"/>
    <property type="match status" value="2"/>
</dbReference>
<organism evidence="9 10">
    <name type="scientific">Aspergillus udagawae</name>
    <dbReference type="NCBI Taxonomy" id="91492"/>
    <lineage>
        <taxon>Eukaryota</taxon>
        <taxon>Fungi</taxon>
        <taxon>Dikarya</taxon>
        <taxon>Ascomycota</taxon>
        <taxon>Pezizomycotina</taxon>
        <taxon>Eurotiomycetes</taxon>
        <taxon>Eurotiomycetidae</taxon>
        <taxon>Eurotiales</taxon>
        <taxon>Aspergillaceae</taxon>
        <taxon>Aspergillus</taxon>
        <taxon>Aspergillus subgen. Fumigati</taxon>
    </lineage>
</organism>
<dbReference type="Proteomes" id="UP000465221">
    <property type="component" value="Unassembled WGS sequence"/>
</dbReference>
<comment type="cofactor">
    <cofactor evidence="1 8">
        <name>heme</name>
        <dbReference type="ChEBI" id="CHEBI:30413"/>
    </cofactor>
</comment>
<evidence type="ECO:0000256" key="8">
    <source>
        <dbReference type="PIRSR" id="PIRSR602401-1"/>
    </source>
</evidence>
<gene>
    <name evidence="9" type="ORF">IFM46972_04218</name>
</gene>
<dbReference type="PROSITE" id="PS00086">
    <property type="entry name" value="CYTOCHROME_P450"/>
    <property type="match status" value="1"/>
</dbReference>
<dbReference type="InterPro" id="IPR017972">
    <property type="entry name" value="Cyt_P450_CS"/>
</dbReference>
<evidence type="ECO:0000256" key="6">
    <source>
        <dbReference type="ARBA" id="ARBA00023004"/>
    </source>
</evidence>
<evidence type="ECO:0000256" key="1">
    <source>
        <dbReference type="ARBA" id="ARBA00001971"/>
    </source>
</evidence>
<dbReference type="Gene3D" id="1.10.630.10">
    <property type="entry name" value="Cytochrome P450"/>
    <property type="match status" value="1"/>
</dbReference>
<evidence type="ECO:0000256" key="3">
    <source>
        <dbReference type="ARBA" id="ARBA00010617"/>
    </source>
</evidence>
<dbReference type="FunFam" id="1.10.630.10:FF:000075">
    <property type="entry name" value="Cytochrome P450 monooxygenase helB1"/>
    <property type="match status" value="1"/>
</dbReference>
<dbReference type="InterPro" id="IPR050121">
    <property type="entry name" value="Cytochrome_P450_monoxygenase"/>
</dbReference>
<keyword evidence="8" id="KW-0349">Heme</keyword>
<protein>
    <submittedName>
        <fullName evidence="9">Isotrichodermin C-15 hydroxylase</fullName>
    </submittedName>
</protein>
<dbReference type="PANTHER" id="PTHR24305">
    <property type="entry name" value="CYTOCHROME P450"/>
    <property type="match status" value="1"/>
</dbReference>
<dbReference type="PANTHER" id="PTHR24305:SF235">
    <property type="entry name" value="CYTOCHROME P450 MONOOXYGENASE APDB-RELATED"/>
    <property type="match status" value="1"/>
</dbReference>
<keyword evidence="4 8" id="KW-0479">Metal-binding</keyword>
<dbReference type="GO" id="GO:0004497">
    <property type="term" value="F:monooxygenase activity"/>
    <property type="evidence" value="ECO:0007669"/>
    <property type="project" value="UniProtKB-KW"/>
</dbReference>
<evidence type="ECO:0000256" key="2">
    <source>
        <dbReference type="ARBA" id="ARBA00004685"/>
    </source>
</evidence>
<comment type="similarity">
    <text evidence="3">Belongs to the cytochrome P450 family.</text>
</comment>